<dbReference type="KEGG" id="sdv:BN159_4495"/>
<gene>
    <name evidence="1" type="ORF">BN159_4495</name>
</gene>
<dbReference type="HOGENOM" id="CLU_888302_0_0_11"/>
<proteinExistence type="predicted"/>
<accession>K4R865</accession>
<dbReference type="PATRIC" id="fig|1214101.3.peg.4551"/>
<dbReference type="AlphaFoldDB" id="K4R865"/>
<dbReference type="STRING" id="1214101.BN159_4495"/>
<dbReference type="Proteomes" id="UP000008043">
    <property type="component" value="Chromosome"/>
</dbReference>
<keyword evidence="2" id="KW-1185">Reference proteome</keyword>
<dbReference type="InterPro" id="IPR011009">
    <property type="entry name" value="Kinase-like_dom_sf"/>
</dbReference>
<reference evidence="1 2" key="1">
    <citation type="journal article" date="2012" name="J. Bacteriol.">
        <title>Genome sequence of the bacterium Streptomyces davawensis JCM 4913 and heterologous production of the unique antibiotic roseoflavin.</title>
        <authorList>
            <person name="Jankowitsch F."/>
            <person name="Schwarz J."/>
            <person name="Ruckert C."/>
            <person name="Gust B."/>
            <person name="Szczepanowski R."/>
            <person name="Blom J."/>
            <person name="Pelzer S."/>
            <person name="Kalinowski J."/>
            <person name="Mack M."/>
        </authorList>
    </citation>
    <scope>NUCLEOTIDE SEQUENCE [LARGE SCALE GENOMIC DNA]</scope>
    <source>
        <strain evidence="2">DSM 101723 / JCM 4913 / KCC S-0913 / 768</strain>
    </source>
</reference>
<dbReference type="SUPFAM" id="SSF56112">
    <property type="entry name" value="Protein kinase-like (PK-like)"/>
    <property type="match status" value="1"/>
</dbReference>
<sequence>MTEAGAVDGFVGAPVEEFETGFQRTAVYRVGGGCVIVRRAGVDRPTPLAASQEAVAALGALRTRDVRLVLPVAVGDALYYRVPGTGVAAKLSVPGDHATSPVHAAAALRGTGAVLRQLHAEVPVTLARTGPPGPARLAAWLRSAPESAGPRAAGALHSVALRLLGSGRWSRVLGWCEELADRRAGDVFLHGAASLGSVVVGPEAPHGWLMIGEESARGPADHDLGWLLGEFVEWRMTLGRPVPPGAVPMDPEVYGTTRAGLLRGYGPPTDPVAAGRSAVLRVLTHAHDFAAYMGWHPELLEYLAVIAELIDDEGARALSAP</sequence>
<organism evidence="1 2">
    <name type="scientific">Streptomyces davaonensis (strain DSM 101723 / JCM 4913 / KCC S-0913 / 768)</name>
    <dbReference type="NCBI Taxonomy" id="1214101"/>
    <lineage>
        <taxon>Bacteria</taxon>
        <taxon>Bacillati</taxon>
        <taxon>Actinomycetota</taxon>
        <taxon>Actinomycetes</taxon>
        <taxon>Kitasatosporales</taxon>
        <taxon>Streptomycetaceae</taxon>
        <taxon>Streptomyces</taxon>
    </lineage>
</organism>
<dbReference type="EMBL" id="HE971709">
    <property type="protein sequence ID" value="CCK28874.1"/>
    <property type="molecule type" value="Genomic_DNA"/>
</dbReference>
<protein>
    <submittedName>
        <fullName evidence="1">Uncharacterized protein</fullName>
    </submittedName>
</protein>
<dbReference type="eggNOG" id="ENOG5033380">
    <property type="taxonomic scope" value="Bacteria"/>
</dbReference>
<dbReference type="RefSeq" id="WP_015659222.1">
    <property type="nucleotide sequence ID" value="NC_020504.1"/>
</dbReference>
<name>K4R865_STRDJ</name>
<dbReference type="OrthoDB" id="3543178at2"/>
<evidence type="ECO:0000313" key="1">
    <source>
        <dbReference type="EMBL" id="CCK28874.1"/>
    </source>
</evidence>
<evidence type="ECO:0000313" key="2">
    <source>
        <dbReference type="Proteomes" id="UP000008043"/>
    </source>
</evidence>